<feature type="compositionally biased region" description="Low complexity" evidence="1">
    <location>
        <begin position="56"/>
        <end position="67"/>
    </location>
</feature>
<organism evidence="2 3">
    <name type="scientific">Sphingomonas glaciei</name>
    <dbReference type="NCBI Taxonomy" id="2938948"/>
    <lineage>
        <taxon>Bacteria</taxon>
        <taxon>Pseudomonadati</taxon>
        <taxon>Pseudomonadota</taxon>
        <taxon>Alphaproteobacteria</taxon>
        <taxon>Sphingomonadales</taxon>
        <taxon>Sphingomonadaceae</taxon>
        <taxon>Sphingomonas</taxon>
    </lineage>
</organism>
<proteinExistence type="predicted"/>
<evidence type="ECO:0000313" key="2">
    <source>
        <dbReference type="EMBL" id="UUR08858.1"/>
    </source>
</evidence>
<reference evidence="2 3" key="1">
    <citation type="submission" date="2022-05" db="EMBL/GenBank/DDBJ databases">
        <title>S8-45 Sphingomonas ultraviolaceadurans.</title>
        <authorList>
            <person name="Liu Y."/>
        </authorList>
    </citation>
    <scope>NUCLEOTIDE SEQUENCE [LARGE SCALE GENOMIC DNA]</scope>
    <source>
        <strain evidence="2 3">S8-45</strain>
    </source>
</reference>
<sequence length="231" mass="24003">MMKSEPKPFASLSSGLLARKGAARPAMRPQGFGQMGSGLEDLGWNDMGFEPPRPALAPVAASEEAPAALRSNPALGLSPIHAVHVEIAQRLANDAGDEVDETADPVPADPVPADVPPLAELLAAPVEAEPEAPLLQVRAERAPIVVPAAVVAAPLPASAPTPRSRASAGKAKAAFTLRLDQERHLKLRLACAVTGTSAQLLVTRALDELLATMPELDAMASRAPDRQPSKD</sequence>
<dbReference type="Proteomes" id="UP000831921">
    <property type="component" value="Chromosome"/>
</dbReference>
<keyword evidence="3" id="KW-1185">Reference proteome</keyword>
<name>A0ABY5MX46_9SPHN</name>
<evidence type="ECO:0000256" key="1">
    <source>
        <dbReference type="SAM" id="MobiDB-lite"/>
    </source>
</evidence>
<accession>A0ABY5MX46</accession>
<gene>
    <name evidence="2" type="ORF">M1K48_04285</name>
</gene>
<feature type="region of interest" description="Disordered" evidence="1">
    <location>
        <begin position="20"/>
        <end position="67"/>
    </location>
</feature>
<protein>
    <submittedName>
        <fullName evidence="2">Uncharacterized protein</fullName>
    </submittedName>
</protein>
<dbReference type="RefSeq" id="WP_249504629.1">
    <property type="nucleotide sequence ID" value="NZ_CP097253.1"/>
</dbReference>
<dbReference type="EMBL" id="CP097253">
    <property type="protein sequence ID" value="UUR08858.1"/>
    <property type="molecule type" value="Genomic_DNA"/>
</dbReference>
<evidence type="ECO:0000313" key="3">
    <source>
        <dbReference type="Proteomes" id="UP000831921"/>
    </source>
</evidence>